<dbReference type="Proteomes" id="UP000266328">
    <property type="component" value="Unassembled WGS sequence"/>
</dbReference>
<evidence type="ECO:0000313" key="2">
    <source>
        <dbReference type="Proteomes" id="UP000266328"/>
    </source>
</evidence>
<reference evidence="1 2" key="1">
    <citation type="submission" date="2018-09" db="EMBL/GenBank/DDBJ databases">
        <title>Discovery and Ecogenomic Context for Candidatus Cryosericales, a Global Caldiserica Order Active in Thawing Permafrost.</title>
        <authorList>
            <person name="Martinez M.A."/>
            <person name="Woodcroft B.J."/>
            <person name="Ignacio Espinoza J.C."/>
            <person name="Zayed A."/>
            <person name="Singleton C.M."/>
            <person name="Boyd J."/>
            <person name="Li Y.-F."/>
            <person name="Purvine S."/>
            <person name="Maughan H."/>
            <person name="Hodgkins S.B."/>
            <person name="Anderson D."/>
            <person name="Sederholm M."/>
            <person name="Temperton B."/>
            <person name="Saleska S.R."/>
            <person name="Tyson G.W."/>
            <person name="Rich V.I."/>
        </authorList>
    </citation>
    <scope>NUCLEOTIDE SEQUENCE [LARGE SCALE GENOMIC DNA]</scope>
    <source>
        <strain evidence="1 2">SMC7</strain>
    </source>
</reference>
<gene>
    <name evidence="1" type="ORF">SMC7_06080</name>
</gene>
<protein>
    <recommendedName>
        <fullName evidence="3">Type II toxin-antitoxin system RelE/ParE family toxin</fullName>
    </recommendedName>
</protein>
<keyword evidence="2" id="KW-1185">Reference proteome</keyword>
<proteinExistence type="predicted"/>
<dbReference type="AlphaFoldDB" id="A0A398CUC0"/>
<organism evidence="1 2">
    <name type="scientific">Candidatus Cryosericum terrychapinii</name>
    <dbReference type="NCBI Taxonomy" id="2290919"/>
    <lineage>
        <taxon>Bacteria</taxon>
        <taxon>Pseudomonadati</taxon>
        <taxon>Caldisericota/Cryosericota group</taxon>
        <taxon>Candidatus Cryosericota</taxon>
        <taxon>Candidatus Cryosericia</taxon>
        <taxon>Candidatus Cryosericales</taxon>
        <taxon>Candidatus Cryosericaceae</taxon>
        <taxon>Candidatus Cryosericum</taxon>
    </lineage>
</organism>
<dbReference type="EMBL" id="QXIS01000033">
    <property type="protein sequence ID" value="RIE05720.1"/>
    <property type="molecule type" value="Genomic_DNA"/>
</dbReference>
<evidence type="ECO:0008006" key="3">
    <source>
        <dbReference type="Google" id="ProtNLM"/>
    </source>
</evidence>
<evidence type="ECO:0000313" key="1">
    <source>
        <dbReference type="EMBL" id="RIE05720.1"/>
    </source>
</evidence>
<name>A0A398CUC0_9BACT</name>
<comment type="caution">
    <text evidence="1">The sequence shown here is derived from an EMBL/GenBank/DDBJ whole genome shotgun (WGS) entry which is preliminary data.</text>
</comment>
<accession>A0A398CUC0</accession>
<sequence>MLSEDRCRTIKWPRPTIEHIDSGVPLVWLQRISGGMRTHVLLRDVPYLVVLEEDVNVVYLTTAYPVTRKHTLEQLLDRYNQYGRP</sequence>